<feature type="coiled-coil region" evidence="1">
    <location>
        <begin position="93"/>
        <end position="120"/>
    </location>
</feature>
<evidence type="ECO:0000256" key="1">
    <source>
        <dbReference type="SAM" id="Coils"/>
    </source>
</evidence>
<accession>A0AAV2ZL15</accession>
<feature type="coiled-coil region" evidence="1">
    <location>
        <begin position="367"/>
        <end position="419"/>
    </location>
</feature>
<evidence type="ECO:0000313" key="2">
    <source>
        <dbReference type="EMBL" id="DBA14383.1"/>
    </source>
</evidence>
<dbReference type="PANTHER" id="PTHR35347">
    <property type="entry name" value="COILED-COIL DOMAIN-CONTAINING PROTEIN 175"/>
    <property type="match status" value="1"/>
</dbReference>
<keyword evidence="1" id="KW-0175">Coiled coil</keyword>
<dbReference type="AlphaFoldDB" id="A0AAV2ZL15"/>
<comment type="caution">
    <text evidence="2">The sequence shown here is derived from an EMBL/GenBank/DDBJ whole genome shotgun (WGS) entry which is preliminary data.</text>
</comment>
<feature type="coiled-coil region" evidence="1">
    <location>
        <begin position="170"/>
        <end position="215"/>
    </location>
</feature>
<evidence type="ECO:0000313" key="3">
    <source>
        <dbReference type="Proteomes" id="UP001181693"/>
    </source>
</evidence>
<sequence>MAAIPDSRGVFVVLEHFMEIEKQLKENDLKLDEEALQHLEAVADAVKELEDIRRATRELLEARTIENSKLRYKVTCLPGIISKEIEAAVRSARESISSEMQLLQNELRSITLQLENIEKKQMDFEELNSTLGVQGKTLWDEHQKAVTLLNQQMADKAHQSICVNQTHSKRKEAEEAVIEYQHKTEDLAEDMITERKQFTEEKEDLETQILETQRKTEAQDARNAEKQIYLNQQRSQLFDVEEKVITEKENVSSVKNKVLLLQASHGRLMNKLELQKKLSQDLSNKIDLLELHMVNQKEDFNRKSNTLKDQISKLDEEMNTAEILQQSLAGRHNMLKQEYQAASEEEDRQHAMKKDTALQLDRSREFLNEKQELLGKIKRELKEMDVESERLVESMRVTTEQLVAKVDESKEDLAKERQKRMTIQVKKDEVTKEMELWKLSEETIIRELKQRIVTGENKKKFLSTEGIRLQGEIEKWDKEICSVSKQLEKASKKFLIEEQNLMEQIKILEEKIQVSTQNLEIEQEKLAKNIPILNEAEETNNKENANYEDLKKRAAEFRSRQKSLEQSNNKITKDIEANVKIKETKKSSLKELRNSAFNKLQNDLGTIKQIDRDIYEINRKLELVIMENCRLKMQNIQYEDDVNAIKNESEEHIRATKQLEGDLASLIEHLHKGWEEDNFVCNDFSERDQEILDSILELLKKINQREEKVGYLNNILQEKFTGLASLLQSKPGKEGIS</sequence>
<keyword evidence="3" id="KW-1185">Reference proteome</keyword>
<proteinExistence type="predicted"/>
<gene>
    <name evidence="2" type="ORF">GDO54_005364</name>
</gene>
<dbReference type="InterPro" id="IPR038834">
    <property type="entry name" value="CCDC175"/>
</dbReference>
<feature type="coiled-coil region" evidence="1">
    <location>
        <begin position="297"/>
        <end position="324"/>
    </location>
</feature>
<reference evidence="2" key="1">
    <citation type="thesis" date="2020" institute="ProQuest LLC" country="789 East Eisenhower Parkway, Ann Arbor, MI, USA">
        <title>Comparative Genomics and Chromosome Evolution.</title>
        <authorList>
            <person name="Mudd A.B."/>
        </authorList>
    </citation>
    <scope>NUCLEOTIDE SEQUENCE</scope>
    <source>
        <strain evidence="2">1538</strain>
        <tissue evidence="2">Blood</tissue>
    </source>
</reference>
<feature type="coiled-coil region" evidence="1">
    <location>
        <begin position="491"/>
        <end position="567"/>
    </location>
</feature>
<dbReference type="Proteomes" id="UP001181693">
    <property type="component" value="Unassembled WGS sequence"/>
</dbReference>
<organism evidence="2 3">
    <name type="scientific">Pyxicephalus adspersus</name>
    <name type="common">African bullfrog</name>
    <dbReference type="NCBI Taxonomy" id="30357"/>
    <lineage>
        <taxon>Eukaryota</taxon>
        <taxon>Metazoa</taxon>
        <taxon>Chordata</taxon>
        <taxon>Craniata</taxon>
        <taxon>Vertebrata</taxon>
        <taxon>Euteleostomi</taxon>
        <taxon>Amphibia</taxon>
        <taxon>Batrachia</taxon>
        <taxon>Anura</taxon>
        <taxon>Neobatrachia</taxon>
        <taxon>Ranoidea</taxon>
        <taxon>Pyxicephalidae</taxon>
        <taxon>Pyxicephalinae</taxon>
        <taxon>Pyxicephalus</taxon>
    </lineage>
</organism>
<evidence type="ECO:0008006" key="4">
    <source>
        <dbReference type="Google" id="ProtNLM"/>
    </source>
</evidence>
<name>A0AAV2ZL15_PYXAD</name>
<protein>
    <recommendedName>
        <fullName evidence="4">Coiled-coil domain-containing protein 175</fullName>
    </recommendedName>
</protein>
<dbReference type="PANTHER" id="PTHR35347:SF1">
    <property type="entry name" value="COILED-COIL DOMAIN-CONTAINING PROTEIN 175"/>
    <property type="match status" value="1"/>
</dbReference>
<dbReference type="EMBL" id="DYDO01000013">
    <property type="protein sequence ID" value="DBA14383.1"/>
    <property type="molecule type" value="Genomic_DNA"/>
</dbReference>